<dbReference type="EMBL" id="JAFMYW010000004">
    <property type="protein sequence ID" value="MBO0950179.1"/>
    <property type="molecule type" value="Genomic_DNA"/>
</dbReference>
<dbReference type="Gene3D" id="1.10.720.160">
    <property type="match status" value="1"/>
</dbReference>
<gene>
    <name evidence="1" type="ORF">J2I46_16410</name>
</gene>
<dbReference type="Proteomes" id="UP000664628">
    <property type="component" value="Unassembled WGS sequence"/>
</dbReference>
<dbReference type="PANTHER" id="PTHR43190:SF3">
    <property type="entry name" value="N-ACETYL-D-GLUCOSAMINE KINASE"/>
    <property type="match status" value="1"/>
</dbReference>
<dbReference type="RefSeq" id="WP_207330113.1">
    <property type="nucleotide sequence ID" value="NZ_JAFMYW010000004.1"/>
</dbReference>
<dbReference type="InterPro" id="IPR043129">
    <property type="entry name" value="ATPase_NBD"/>
</dbReference>
<comment type="caution">
    <text evidence="1">The sequence shown here is derived from an EMBL/GenBank/DDBJ whole genome shotgun (WGS) entry which is preliminary data.</text>
</comment>
<dbReference type="SUPFAM" id="SSF53067">
    <property type="entry name" value="Actin-like ATPase domain"/>
    <property type="match status" value="2"/>
</dbReference>
<dbReference type="InterPro" id="IPR052519">
    <property type="entry name" value="Euk-type_GlcNAc_Kinase"/>
</dbReference>
<name>A0ABS3JJK3_9BACT</name>
<evidence type="ECO:0000313" key="1">
    <source>
        <dbReference type="EMBL" id="MBO0950179.1"/>
    </source>
</evidence>
<protein>
    <submittedName>
        <fullName evidence="1">N-acetylglucosamine kinase</fullName>
    </submittedName>
</protein>
<keyword evidence="2" id="KW-1185">Reference proteome</keyword>
<dbReference type="PANTHER" id="PTHR43190">
    <property type="entry name" value="N-ACETYL-D-GLUCOSAMINE KINASE"/>
    <property type="match status" value="1"/>
</dbReference>
<proteinExistence type="predicted"/>
<dbReference type="Gene3D" id="3.30.420.40">
    <property type="match status" value="2"/>
</dbReference>
<evidence type="ECO:0000313" key="2">
    <source>
        <dbReference type="Proteomes" id="UP000664628"/>
    </source>
</evidence>
<accession>A0ABS3JJK3</accession>
<reference evidence="1 2" key="1">
    <citation type="submission" date="2021-03" db="EMBL/GenBank/DDBJ databases">
        <title>Fibrella sp. HMF5405 genome sequencing and assembly.</title>
        <authorList>
            <person name="Kang H."/>
            <person name="Kim H."/>
            <person name="Bae S."/>
            <person name="Joh K."/>
        </authorList>
    </citation>
    <scope>NUCLEOTIDE SEQUENCE [LARGE SCALE GENOMIC DNA]</scope>
    <source>
        <strain evidence="1 2">HMF5405</strain>
    </source>
</reference>
<dbReference type="CDD" id="cd24079">
    <property type="entry name" value="ASKHA_NBD_PG1100-like"/>
    <property type="match status" value="1"/>
</dbReference>
<sequence length="282" mass="31355">MTSTLIADSGSTKTEWRLIQANQPAISIRTDGLNPYFQDEDQLGQTLHDQLLPQLPTLTTPLSVYFYGTGCTGQSSNERITRAIRKTLPTTTTIHVASDMLGAARGAAGHEAGIVCILGTGSNACFFDGEQITTPSYSLGFWLGDEGSGGNLGKRLVTNFLHGKLPTNLHSAFADQYGLDRLTVLDHAYNQPYPNRYFASFTPFLSENRENGFVRNLVLSAFSEFLQLYVYRIPDYTQHPIHFVGSVAYYFNDWLRELLADHHLQTGHFVRVPIDGLVAYHT</sequence>
<organism evidence="1 2">
    <name type="scientific">Fibrella forsythiae</name>
    <dbReference type="NCBI Taxonomy" id="2817061"/>
    <lineage>
        <taxon>Bacteria</taxon>
        <taxon>Pseudomonadati</taxon>
        <taxon>Bacteroidota</taxon>
        <taxon>Cytophagia</taxon>
        <taxon>Cytophagales</taxon>
        <taxon>Spirosomataceae</taxon>
        <taxon>Fibrella</taxon>
    </lineage>
</organism>
<dbReference type="GO" id="GO:0016301">
    <property type="term" value="F:kinase activity"/>
    <property type="evidence" value="ECO:0007669"/>
    <property type="project" value="UniProtKB-KW"/>
</dbReference>
<keyword evidence="1" id="KW-0418">Kinase</keyword>
<keyword evidence="1" id="KW-0808">Transferase</keyword>